<dbReference type="HOGENOM" id="CLU_094871_0_0_3"/>
<evidence type="ECO:0000259" key="1">
    <source>
        <dbReference type="Pfam" id="PF08241"/>
    </source>
</evidence>
<dbReference type="Pfam" id="PF08241">
    <property type="entry name" value="Methyltransf_11"/>
    <property type="match status" value="1"/>
</dbReference>
<dbReference type="InterPro" id="IPR029063">
    <property type="entry name" value="SAM-dependent_MTases_sf"/>
</dbReference>
<protein>
    <submittedName>
        <fullName evidence="2">Methyltransferase type 11</fullName>
    </submittedName>
</protein>
<name>K9ZA72_ANACC</name>
<dbReference type="OrthoDB" id="9765084at2"/>
<reference evidence="3" key="1">
    <citation type="journal article" date="2013" name="Proc. Natl. Acad. Sci. U.S.A.">
        <title>Improving the coverage of the cyanobacterial phylum using diversity-driven genome sequencing.</title>
        <authorList>
            <person name="Shih P.M."/>
            <person name="Wu D."/>
            <person name="Latifi A."/>
            <person name="Axen S.D."/>
            <person name="Fewer D.P."/>
            <person name="Talla E."/>
            <person name="Calteau A."/>
            <person name="Cai F."/>
            <person name="Tandeau de Marsac N."/>
            <person name="Rippka R."/>
            <person name="Herdman M."/>
            <person name="Sivonen K."/>
            <person name="Coursin T."/>
            <person name="Laurent T."/>
            <person name="Goodwin L."/>
            <person name="Nolan M."/>
            <person name="Davenport K.W."/>
            <person name="Han C.S."/>
            <person name="Rubin E.M."/>
            <person name="Eisen J.A."/>
            <person name="Woyke T."/>
            <person name="Gugger M."/>
            <person name="Kerfeld C.A."/>
        </authorList>
    </citation>
    <scope>NUCLEOTIDE SEQUENCE [LARGE SCALE GENOMIC DNA]</scope>
    <source>
        <strain evidence="3">ATCC 27899 / PCC 7122</strain>
    </source>
</reference>
<dbReference type="InterPro" id="IPR013216">
    <property type="entry name" value="Methyltransf_11"/>
</dbReference>
<dbReference type="Gene3D" id="3.40.50.150">
    <property type="entry name" value="Vaccinia Virus protein VP39"/>
    <property type="match status" value="1"/>
</dbReference>
<evidence type="ECO:0000313" key="2">
    <source>
        <dbReference type="EMBL" id="AFZ55624.1"/>
    </source>
</evidence>
<keyword evidence="3" id="KW-1185">Reference proteome</keyword>
<gene>
    <name evidence="2" type="ordered locus">Anacy_0009</name>
</gene>
<dbReference type="Proteomes" id="UP000010474">
    <property type="component" value="Chromosome"/>
</dbReference>
<dbReference type="PATRIC" id="fig|272123.3.peg.9"/>
<proteinExistence type="predicted"/>
<sequence>MFEDYKDIFNQRARYYHQAMIDFPLAREEEFYHVLNIADISQGNIICDIPAGGGYLNNFIQYENKIISVETSIEFLSFYGNKGINQTIICNSMNEIPLQSTSIDRVISLAALHHVSNKKAFYQESLRLLKDKGILCIADVFTGTGVADFLNIFVDKYNPMGHKGDFLNETTKADLESLSFQVLSAAQIGFNWKFDSLENMVRFCKLLFYINDANDRQILKGIQKYLGYKVVDNQYCLPWELFFLKARKITG</sequence>
<feature type="domain" description="Methyltransferase type 11" evidence="1">
    <location>
        <begin position="51"/>
        <end position="137"/>
    </location>
</feature>
<dbReference type="GO" id="GO:0032259">
    <property type="term" value="P:methylation"/>
    <property type="evidence" value="ECO:0007669"/>
    <property type="project" value="UniProtKB-KW"/>
</dbReference>
<keyword evidence="2" id="KW-0808">Transferase</keyword>
<dbReference type="EMBL" id="CP003659">
    <property type="protein sequence ID" value="AFZ55624.1"/>
    <property type="molecule type" value="Genomic_DNA"/>
</dbReference>
<dbReference type="AlphaFoldDB" id="K9ZA72"/>
<dbReference type="RefSeq" id="WP_015212281.1">
    <property type="nucleotide sequence ID" value="NC_019771.1"/>
</dbReference>
<organism evidence="2 3">
    <name type="scientific">Anabaena cylindrica (strain ATCC 27899 / PCC 7122)</name>
    <dbReference type="NCBI Taxonomy" id="272123"/>
    <lineage>
        <taxon>Bacteria</taxon>
        <taxon>Bacillati</taxon>
        <taxon>Cyanobacteriota</taxon>
        <taxon>Cyanophyceae</taxon>
        <taxon>Nostocales</taxon>
        <taxon>Nostocaceae</taxon>
        <taxon>Anabaena</taxon>
    </lineage>
</organism>
<dbReference type="SUPFAM" id="SSF53335">
    <property type="entry name" value="S-adenosyl-L-methionine-dependent methyltransferases"/>
    <property type="match status" value="1"/>
</dbReference>
<dbReference type="GO" id="GO:0008757">
    <property type="term" value="F:S-adenosylmethionine-dependent methyltransferase activity"/>
    <property type="evidence" value="ECO:0007669"/>
    <property type="project" value="InterPro"/>
</dbReference>
<evidence type="ECO:0000313" key="3">
    <source>
        <dbReference type="Proteomes" id="UP000010474"/>
    </source>
</evidence>
<keyword evidence="2" id="KW-0489">Methyltransferase</keyword>
<dbReference type="eggNOG" id="COG2230">
    <property type="taxonomic scope" value="Bacteria"/>
</dbReference>
<dbReference type="STRING" id="272123.Anacy_0009"/>
<dbReference type="KEGG" id="acy:Anacy_0009"/>
<accession>K9ZA72</accession>